<proteinExistence type="predicted"/>
<comment type="caution">
    <text evidence="1">The sequence shown here is derived from an EMBL/GenBank/DDBJ whole genome shotgun (WGS) entry which is preliminary data.</text>
</comment>
<keyword evidence="3" id="KW-1185">Reference proteome</keyword>
<dbReference type="AlphaFoldDB" id="A0A816DP87"/>
<reference evidence="1" key="1">
    <citation type="submission" date="2021-02" db="EMBL/GenBank/DDBJ databases">
        <authorList>
            <person name="Nowell W R."/>
        </authorList>
    </citation>
    <scope>NUCLEOTIDE SEQUENCE</scope>
</reference>
<name>A0A816DP87_9BILA</name>
<sequence>MLRSNDLDSMTVYRGQSMTAGELQNLT</sequence>
<dbReference type="Proteomes" id="UP000663829">
    <property type="component" value="Unassembled WGS sequence"/>
</dbReference>
<dbReference type="EMBL" id="CAJOBC010115228">
    <property type="protein sequence ID" value="CAF4548407.1"/>
    <property type="molecule type" value="Genomic_DNA"/>
</dbReference>
<dbReference type="EMBL" id="CAJNOQ010046571">
    <property type="protein sequence ID" value="CAF1639129.1"/>
    <property type="molecule type" value="Genomic_DNA"/>
</dbReference>
<protein>
    <submittedName>
        <fullName evidence="1">Uncharacterized protein</fullName>
    </submittedName>
</protein>
<accession>A0A816DP87</accession>
<feature type="non-terminal residue" evidence="1">
    <location>
        <position position="27"/>
    </location>
</feature>
<evidence type="ECO:0000313" key="3">
    <source>
        <dbReference type="Proteomes" id="UP000663829"/>
    </source>
</evidence>
<dbReference type="Proteomes" id="UP000681722">
    <property type="component" value="Unassembled WGS sequence"/>
</dbReference>
<evidence type="ECO:0000313" key="2">
    <source>
        <dbReference type="EMBL" id="CAF4548407.1"/>
    </source>
</evidence>
<evidence type="ECO:0000313" key="1">
    <source>
        <dbReference type="EMBL" id="CAF1639129.1"/>
    </source>
</evidence>
<organism evidence="1 3">
    <name type="scientific">Didymodactylos carnosus</name>
    <dbReference type="NCBI Taxonomy" id="1234261"/>
    <lineage>
        <taxon>Eukaryota</taxon>
        <taxon>Metazoa</taxon>
        <taxon>Spiralia</taxon>
        <taxon>Gnathifera</taxon>
        <taxon>Rotifera</taxon>
        <taxon>Eurotatoria</taxon>
        <taxon>Bdelloidea</taxon>
        <taxon>Philodinida</taxon>
        <taxon>Philodinidae</taxon>
        <taxon>Didymodactylos</taxon>
    </lineage>
</organism>
<gene>
    <name evidence="1" type="ORF">GPM918_LOCUS44824</name>
    <name evidence="2" type="ORF">SRO942_LOCUS46884</name>
</gene>